<dbReference type="GO" id="GO:0004107">
    <property type="term" value="F:chorismate synthase activity"/>
    <property type="evidence" value="ECO:0007669"/>
    <property type="project" value="UniProtKB-UniRule"/>
</dbReference>
<dbReference type="GO" id="GO:0009073">
    <property type="term" value="P:aromatic amino acid family biosynthetic process"/>
    <property type="evidence" value="ECO:0007669"/>
    <property type="project" value="UniProtKB-KW"/>
</dbReference>
<evidence type="ECO:0000256" key="7">
    <source>
        <dbReference type="HAMAP-Rule" id="MF_00300"/>
    </source>
</evidence>
<keyword evidence="5 7" id="KW-0057">Aromatic amino acid biosynthesis</keyword>
<dbReference type="GeneID" id="61274074"/>
<keyword evidence="4 7" id="KW-0028">Amino-acid biosynthesis</keyword>
<evidence type="ECO:0000313" key="12">
    <source>
        <dbReference type="Proteomes" id="UP000283426"/>
    </source>
</evidence>
<organism evidence="9 13">
    <name type="scientific">Odoribacter splanchnicus</name>
    <dbReference type="NCBI Taxonomy" id="28118"/>
    <lineage>
        <taxon>Bacteria</taxon>
        <taxon>Pseudomonadati</taxon>
        <taxon>Bacteroidota</taxon>
        <taxon>Bacteroidia</taxon>
        <taxon>Bacteroidales</taxon>
        <taxon>Odoribacteraceae</taxon>
        <taxon>Odoribacter</taxon>
    </lineage>
</organism>
<evidence type="ECO:0000313" key="10">
    <source>
        <dbReference type="EMBL" id="RGV25500.1"/>
    </source>
</evidence>
<feature type="binding site" evidence="7">
    <location>
        <begin position="300"/>
        <end position="304"/>
    </location>
    <ligand>
        <name>FMN</name>
        <dbReference type="ChEBI" id="CHEBI:58210"/>
    </ligand>
</feature>
<comment type="cofactor">
    <cofactor evidence="7 8">
        <name>FMNH2</name>
        <dbReference type="ChEBI" id="CHEBI:57618"/>
    </cofactor>
    <text evidence="7 8">Reduced FMN (FMNH(2)).</text>
</comment>
<evidence type="ECO:0000256" key="6">
    <source>
        <dbReference type="ARBA" id="ARBA00023239"/>
    </source>
</evidence>
<dbReference type="FunFam" id="3.60.150.10:FF:000003">
    <property type="entry name" value="Chorismate synthase"/>
    <property type="match status" value="1"/>
</dbReference>
<feature type="binding site" evidence="7">
    <location>
        <position position="48"/>
    </location>
    <ligand>
        <name>NADP(+)</name>
        <dbReference type="ChEBI" id="CHEBI:58349"/>
    </ligand>
</feature>
<dbReference type="InterPro" id="IPR000453">
    <property type="entry name" value="Chorismate_synth"/>
</dbReference>
<dbReference type="CDD" id="cd07304">
    <property type="entry name" value="Chorismate_synthase"/>
    <property type="match status" value="1"/>
</dbReference>
<keyword evidence="6 7" id="KW-0456">Lyase</keyword>
<dbReference type="PANTHER" id="PTHR21085:SF0">
    <property type="entry name" value="CHORISMATE SYNTHASE"/>
    <property type="match status" value="1"/>
</dbReference>
<dbReference type="GO" id="GO:0009423">
    <property type="term" value="P:chorismate biosynthetic process"/>
    <property type="evidence" value="ECO:0007669"/>
    <property type="project" value="UniProtKB-UniRule"/>
</dbReference>
<dbReference type="EMBL" id="QRYW01000022">
    <property type="protein sequence ID" value="RGV25500.1"/>
    <property type="molecule type" value="Genomic_DNA"/>
</dbReference>
<dbReference type="UniPathway" id="UPA00053">
    <property type="reaction ID" value="UER00090"/>
</dbReference>
<reference evidence="12 13" key="1">
    <citation type="submission" date="2018-08" db="EMBL/GenBank/DDBJ databases">
        <title>A genome reference for cultivated species of the human gut microbiota.</title>
        <authorList>
            <person name="Zou Y."/>
            <person name="Xue W."/>
            <person name="Luo G."/>
        </authorList>
    </citation>
    <scope>NUCLEOTIDE SEQUENCE [LARGE SCALE GENOMIC DNA]</scope>
    <source>
        <strain evidence="10 12">AF14-6AC</strain>
        <strain evidence="9 13">AF16-14</strain>
        <strain evidence="11 14">OF03-11</strain>
    </source>
</reference>
<dbReference type="InterPro" id="IPR020541">
    <property type="entry name" value="Chorismate_synthase_CS"/>
</dbReference>
<dbReference type="NCBIfam" id="TIGR00033">
    <property type="entry name" value="aroC"/>
    <property type="match status" value="1"/>
</dbReference>
<dbReference type="EMBL" id="QRYC01000001">
    <property type="protein sequence ID" value="RGU58872.1"/>
    <property type="molecule type" value="Genomic_DNA"/>
</dbReference>
<comment type="similarity">
    <text evidence="2 7 8">Belongs to the chorismate synthase family.</text>
</comment>
<evidence type="ECO:0000313" key="13">
    <source>
        <dbReference type="Proteomes" id="UP000284243"/>
    </source>
</evidence>
<dbReference type="PANTHER" id="PTHR21085">
    <property type="entry name" value="CHORISMATE SYNTHASE"/>
    <property type="match status" value="1"/>
</dbReference>
<keyword evidence="7" id="KW-0274">FAD</keyword>
<feature type="binding site" evidence="7">
    <location>
        <position position="326"/>
    </location>
    <ligand>
        <name>FMN</name>
        <dbReference type="ChEBI" id="CHEBI:58210"/>
    </ligand>
</feature>
<gene>
    <name evidence="7" type="primary">aroC</name>
    <name evidence="10" type="ORF">DWW24_11180</name>
    <name evidence="9" type="ORF">DWW57_00285</name>
    <name evidence="11" type="ORF">DXA53_03990</name>
</gene>
<keyword evidence="7" id="KW-0288">FMN</keyword>
<dbReference type="Gene3D" id="3.60.150.10">
    <property type="entry name" value="Chorismate synthase AroC"/>
    <property type="match status" value="1"/>
</dbReference>
<proteinExistence type="inferred from homology"/>
<evidence type="ECO:0000256" key="2">
    <source>
        <dbReference type="ARBA" id="ARBA00008014"/>
    </source>
</evidence>
<keyword evidence="7" id="KW-0285">Flavoprotein</keyword>
<keyword evidence="7" id="KW-0521">NADP</keyword>
<evidence type="ECO:0000256" key="3">
    <source>
        <dbReference type="ARBA" id="ARBA00013036"/>
    </source>
</evidence>
<dbReference type="AlphaFoldDB" id="A0A3D1UI54"/>
<dbReference type="HAMAP" id="MF_00300">
    <property type="entry name" value="Chorismate_synth"/>
    <property type="match status" value="1"/>
</dbReference>
<dbReference type="EC" id="4.2.3.5" evidence="3 7"/>
<dbReference type="RefSeq" id="WP_013611136.1">
    <property type="nucleotide sequence ID" value="NZ_BAABYK010000001.1"/>
</dbReference>
<comment type="function">
    <text evidence="7">Catalyzes the anti-1,4-elimination of the C-3 phosphate and the C-6 proR hydrogen from 5-enolpyruvylshikimate-3-phosphate (EPSP) to yield chorismate, which is the branch point compound that serves as the starting substrate for the three terminal pathways of aromatic amino acid biosynthesis. This reaction introduces a second double bond into the aromatic ring system.</text>
</comment>
<feature type="binding site" evidence="7">
    <location>
        <begin position="125"/>
        <end position="127"/>
    </location>
    <ligand>
        <name>FMN</name>
        <dbReference type="ChEBI" id="CHEBI:58210"/>
    </ligand>
</feature>
<evidence type="ECO:0000313" key="11">
    <source>
        <dbReference type="EMBL" id="RGY09017.1"/>
    </source>
</evidence>
<feature type="binding site" evidence="7">
    <location>
        <position position="285"/>
    </location>
    <ligand>
        <name>FMN</name>
        <dbReference type="ChEBI" id="CHEBI:58210"/>
    </ligand>
</feature>
<feature type="binding site" evidence="7">
    <location>
        <begin position="241"/>
        <end position="242"/>
    </location>
    <ligand>
        <name>FMN</name>
        <dbReference type="ChEBI" id="CHEBI:58210"/>
    </ligand>
</feature>
<dbReference type="NCBIfam" id="NF003793">
    <property type="entry name" value="PRK05382.1"/>
    <property type="match status" value="1"/>
</dbReference>
<dbReference type="Proteomes" id="UP000283426">
    <property type="component" value="Unassembled WGS sequence"/>
</dbReference>
<protein>
    <recommendedName>
        <fullName evidence="3 7">Chorismate synthase</fullName>
        <shortName evidence="7">CS</shortName>
        <ecNumber evidence="3 7">4.2.3.5</ecNumber>
    </recommendedName>
    <alternativeName>
        <fullName evidence="7">5-enolpyruvylshikimate-3-phosphate phospholyase</fullName>
    </alternativeName>
</protein>
<dbReference type="PIRSF" id="PIRSF001456">
    <property type="entry name" value="Chorismate_synth"/>
    <property type="match status" value="1"/>
</dbReference>
<sequence length="360" mass="38903">MSGNSIGKFFRLMSFGESHGSAVGGVIDGCPAGIALSADFIQGELNRRRPGQSEVSTPRKEEDTVEILSGIFEGKSTGMPIGFLVRNQNQNSKDYNHLKDLYRPSHADYTWEKKYGIRDYRGGGRSSAREHIARVVAGAVAKQVLAGYGISIRAYTSQVGPIAVTRPYQELPLERAEDNIVRCPDAGIAEEMIALIRQLRDEGDSVGGIVSCVIQGVPAGLGEPVFDRFQARLAHAMMSINATKGFEYGSGFAAASMQGSGHNDSFVMKGSEVHTATNRSGGIQGGVTNGEDIYFRVAFKPVATIMKRQETVTRDGKEVTLEAHGRHDPCVIPRAVPVVEAMAAIVVLDMLLEARTDWGR</sequence>
<accession>A0A3D1UI54</accession>
<evidence type="ECO:0000313" key="9">
    <source>
        <dbReference type="EMBL" id="RGU58872.1"/>
    </source>
</evidence>
<dbReference type="GO" id="GO:0008652">
    <property type="term" value="P:amino acid biosynthetic process"/>
    <property type="evidence" value="ECO:0007669"/>
    <property type="project" value="UniProtKB-KW"/>
</dbReference>
<dbReference type="OMA" id="MLSINAV"/>
<dbReference type="Proteomes" id="UP000284243">
    <property type="component" value="Unassembled WGS sequence"/>
</dbReference>
<evidence type="ECO:0000256" key="5">
    <source>
        <dbReference type="ARBA" id="ARBA00023141"/>
    </source>
</evidence>
<name>A0A3D1UI54_9BACT</name>
<evidence type="ECO:0000256" key="1">
    <source>
        <dbReference type="ARBA" id="ARBA00005044"/>
    </source>
</evidence>
<dbReference type="GO" id="GO:0010181">
    <property type="term" value="F:FMN binding"/>
    <property type="evidence" value="ECO:0007669"/>
    <property type="project" value="TreeGrafter"/>
</dbReference>
<evidence type="ECO:0000256" key="4">
    <source>
        <dbReference type="ARBA" id="ARBA00022605"/>
    </source>
</evidence>
<dbReference type="SUPFAM" id="SSF103263">
    <property type="entry name" value="Chorismate synthase, AroC"/>
    <property type="match status" value="1"/>
</dbReference>
<dbReference type="PROSITE" id="PS00787">
    <property type="entry name" value="CHORISMATE_SYNTHASE_1"/>
    <property type="match status" value="1"/>
</dbReference>
<dbReference type="Pfam" id="PF01264">
    <property type="entry name" value="Chorismate_synt"/>
    <property type="match status" value="1"/>
</dbReference>
<evidence type="ECO:0000313" key="14">
    <source>
        <dbReference type="Proteomes" id="UP000284434"/>
    </source>
</evidence>
<comment type="caution">
    <text evidence="7">Lacks conserved residue(s) required for the propagation of feature annotation.</text>
</comment>
<comment type="subunit">
    <text evidence="7">Homotetramer.</text>
</comment>
<evidence type="ECO:0000256" key="8">
    <source>
        <dbReference type="RuleBase" id="RU000605"/>
    </source>
</evidence>
<dbReference type="GO" id="GO:0005829">
    <property type="term" value="C:cytosol"/>
    <property type="evidence" value="ECO:0007669"/>
    <property type="project" value="TreeGrafter"/>
</dbReference>
<comment type="caution">
    <text evidence="9">The sequence shown here is derived from an EMBL/GenBank/DDBJ whole genome shotgun (WGS) entry which is preliminary data.</text>
</comment>
<dbReference type="EMBL" id="QSCO01000004">
    <property type="protein sequence ID" value="RGY09017.1"/>
    <property type="molecule type" value="Genomic_DNA"/>
</dbReference>
<dbReference type="InterPro" id="IPR035904">
    <property type="entry name" value="Chorismate_synth_AroC_sf"/>
</dbReference>
<dbReference type="PROSITE" id="PS00789">
    <property type="entry name" value="CHORISMATE_SYNTHASE_3"/>
    <property type="match status" value="1"/>
</dbReference>
<comment type="pathway">
    <text evidence="1 7 8">Metabolic intermediate biosynthesis; chorismate biosynthesis; chorismate from D-erythrose 4-phosphate and phosphoenolpyruvate: step 7/7.</text>
</comment>
<dbReference type="Proteomes" id="UP000284434">
    <property type="component" value="Unassembled WGS sequence"/>
</dbReference>
<comment type="catalytic activity">
    <reaction evidence="7 8">
        <text>5-O-(1-carboxyvinyl)-3-phosphoshikimate = chorismate + phosphate</text>
        <dbReference type="Rhea" id="RHEA:21020"/>
        <dbReference type="ChEBI" id="CHEBI:29748"/>
        <dbReference type="ChEBI" id="CHEBI:43474"/>
        <dbReference type="ChEBI" id="CHEBI:57701"/>
        <dbReference type="EC" id="4.2.3.5"/>
    </reaction>
</comment>